<evidence type="ECO:0000313" key="1">
    <source>
        <dbReference type="EMBL" id="KAG0452577.1"/>
    </source>
</evidence>
<evidence type="ECO:0000313" key="2">
    <source>
        <dbReference type="Proteomes" id="UP000636800"/>
    </source>
</evidence>
<dbReference type="OrthoDB" id="2126698at2759"/>
<dbReference type="PANTHER" id="PTHR37254:SF1">
    <property type="entry name" value="OS01G0100500 PROTEIN"/>
    <property type="match status" value="1"/>
</dbReference>
<proteinExistence type="predicted"/>
<dbReference type="PANTHER" id="PTHR37254">
    <property type="entry name" value="OS01G0100500 PROTEIN"/>
    <property type="match status" value="1"/>
</dbReference>
<accession>A0A835PLW2</accession>
<sequence>MLKIERRGGSFFPYMHGERKRNALSTVFQLKFVEIQVGFKLKSETYQSLNFWTIMADLKLSFLAEVGGLSVISFAIFDFLLSQCEARFKNLHLEETKLQNIRSHRRAQKHWDKVRKYVRYTWGQSNINMNVKSKSFTTIICGTRSLPKIKQPSPMLQLHQTPNVPFEKDFVAGTATVKSLDVEFIGNTSNFNINHLFKRALNWRRLLLLIESVTNNPSN</sequence>
<name>A0A835PLW2_VANPL</name>
<keyword evidence="2" id="KW-1185">Reference proteome</keyword>
<protein>
    <submittedName>
        <fullName evidence="1">Uncharacterized protein</fullName>
    </submittedName>
</protein>
<comment type="caution">
    <text evidence="1">The sequence shown here is derived from an EMBL/GenBank/DDBJ whole genome shotgun (WGS) entry which is preliminary data.</text>
</comment>
<dbReference type="Proteomes" id="UP000636800">
    <property type="component" value="Unassembled WGS sequence"/>
</dbReference>
<reference evidence="1 2" key="1">
    <citation type="journal article" date="2020" name="Nat. Food">
        <title>A phased Vanilla planifolia genome enables genetic improvement of flavour and production.</title>
        <authorList>
            <person name="Hasing T."/>
            <person name="Tang H."/>
            <person name="Brym M."/>
            <person name="Khazi F."/>
            <person name="Huang T."/>
            <person name="Chambers A.H."/>
        </authorList>
    </citation>
    <scope>NUCLEOTIDE SEQUENCE [LARGE SCALE GENOMIC DNA]</scope>
    <source>
        <tissue evidence="1">Leaf</tissue>
    </source>
</reference>
<dbReference type="AlphaFoldDB" id="A0A835PLW2"/>
<dbReference type="EMBL" id="JADCNL010000014">
    <property type="protein sequence ID" value="KAG0452577.1"/>
    <property type="molecule type" value="Genomic_DNA"/>
</dbReference>
<gene>
    <name evidence="1" type="ORF">HPP92_025241</name>
</gene>
<organism evidence="1 2">
    <name type="scientific">Vanilla planifolia</name>
    <name type="common">Vanilla</name>
    <dbReference type="NCBI Taxonomy" id="51239"/>
    <lineage>
        <taxon>Eukaryota</taxon>
        <taxon>Viridiplantae</taxon>
        <taxon>Streptophyta</taxon>
        <taxon>Embryophyta</taxon>
        <taxon>Tracheophyta</taxon>
        <taxon>Spermatophyta</taxon>
        <taxon>Magnoliopsida</taxon>
        <taxon>Liliopsida</taxon>
        <taxon>Asparagales</taxon>
        <taxon>Orchidaceae</taxon>
        <taxon>Vanilloideae</taxon>
        <taxon>Vanilleae</taxon>
        <taxon>Vanilla</taxon>
    </lineage>
</organism>